<evidence type="ECO:0000256" key="1">
    <source>
        <dbReference type="SAM" id="Phobius"/>
    </source>
</evidence>
<dbReference type="InterPro" id="IPR003848">
    <property type="entry name" value="DUF218"/>
</dbReference>
<keyword evidence="1" id="KW-0812">Transmembrane</keyword>
<accession>A0A494WZN1</accession>
<dbReference type="InterPro" id="IPR051599">
    <property type="entry name" value="Cell_Envelope_Assoc"/>
</dbReference>
<sequence>MGIEDVALRLLKLSIWVWLIACVALALAGLSCRSLHTADVAVVPGNTVYSDGRPSPRLTARLSAAWRLYAAGRCKIIFVSGGTGASGVNEATAMRAWLIRKGVPPDAIVEDDDGVTTWATARHAGDFIRQHHFDSAIAVTQYFHVPRTMVALKRFGVHHVTGAYPDFWEARDVYSIAREVPAWVWYASRPMPDPAVTTDGG</sequence>
<dbReference type="OrthoDB" id="9782395at2"/>
<protein>
    <submittedName>
        <fullName evidence="3">YdcF family protein</fullName>
    </submittedName>
</protein>
<dbReference type="Proteomes" id="UP000270342">
    <property type="component" value="Unassembled WGS sequence"/>
</dbReference>
<dbReference type="GO" id="GO:0005886">
    <property type="term" value="C:plasma membrane"/>
    <property type="evidence" value="ECO:0007669"/>
    <property type="project" value="TreeGrafter"/>
</dbReference>
<dbReference type="InterPro" id="IPR014729">
    <property type="entry name" value="Rossmann-like_a/b/a_fold"/>
</dbReference>
<dbReference type="PANTHER" id="PTHR30336">
    <property type="entry name" value="INNER MEMBRANE PROTEIN, PROBABLE PERMEASE"/>
    <property type="match status" value="1"/>
</dbReference>
<feature type="domain" description="DUF218" evidence="2">
    <location>
        <begin position="39"/>
        <end position="166"/>
    </location>
</feature>
<comment type="caution">
    <text evidence="3">The sequence shown here is derived from an EMBL/GenBank/DDBJ whole genome shotgun (WGS) entry which is preliminary data.</text>
</comment>
<evidence type="ECO:0000259" key="2">
    <source>
        <dbReference type="Pfam" id="PF02698"/>
    </source>
</evidence>
<dbReference type="Gene3D" id="3.40.50.620">
    <property type="entry name" value="HUPs"/>
    <property type="match status" value="1"/>
</dbReference>
<evidence type="ECO:0000313" key="4">
    <source>
        <dbReference type="Proteomes" id="UP000270342"/>
    </source>
</evidence>
<dbReference type="PANTHER" id="PTHR30336:SF20">
    <property type="entry name" value="DUF218 DOMAIN-CONTAINING PROTEIN"/>
    <property type="match status" value="1"/>
</dbReference>
<dbReference type="AlphaFoldDB" id="A0A494WZN1"/>
<dbReference type="EMBL" id="RBZU01000031">
    <property type="protein sequence ID" value="RKP43492.1"/>
    <property type="molecule type" value="Genomic_DNA"/>
</dbReference>
<gene>
    <name evidence="3" type="ORF">D7S86_28850</name>
</gene>
<keyword evidence="4" id="KW-1185">Reference proteome</keyword>
<name>A0A494WZN1_9BURK</name>
<organism evidence="3 4">
    <name type="scientific">Pararobbsia silviterrae</name>
    <dbReference type="NCBI Taxonomy" id="1792498"/>
    <lineage>
        <taxon>Bacteria</taxon>
        <taxon>Pseudomonadati</taxon>
        <taxon>Pseudomonadota</taxon>
        <taxon>Betaproteobacteria</taxon>
        <taxon>Burkholderiales</taxon>
        <taxon>Burkholderiaceae</taxon>
        <taxon>Pararobbsia</taxon>
    </lineage>
</organism>
<reference evidence="3 4" key="1">
    <citation type="submission" date="2018-10" db="EMBL/GenBank/DDBJ databases">
        <title>Robbsia sp. DHC34, isolated from soil.</title>
        <authorList>
            <person name="Gao Z.-H."/>
            <person name="Qiu L.-H."/>
        </authorList>
    </citation>
    <scope>NUCLEOTIDE SEQUENCE [LARGE SCALE GENOMIC DNA]</scope>
    <source>
        <strain evidence="3 4">DHC34</strain>
    </source>
</reference>
<keyword evidence="1" id="KW-1133">Transmembrane helix</keyword>
<keyword evidence="1" id="KW-0472">Membrane</keyword>
<feature type="transmembrane region" description="Helical" evidence="1">
    <location>
        <begin position="15"/>
        <end position="32"/>
    </location>
</feature>
<dbReference type="CDD" id="cd06259">
    <property type="entry name" value="YdcF-like"/>
    <property type="match status" value="1"/>
</dbReference>
<proteinExistence type="predicted"/>
<dbReference type="Pfam" id="PF02698">
    <property type="entry name" value="DUF218"/>
    <property type="match status" value="1"/>
</dbReference>
<evidence type="ECO:0000313" key="3">
    <source>
        <dbReference type="EMBL" id="RKP43492.1"/>
    </source>
</evidence>